<proteinExistence type="predicted"/>
<protein>
    <submittedName>
        <fullName evidence="1">Uncharacterized protein</fullName>
    </submittedName>
</protein>
<accession>A0A151X3L9</accession>
<keyword evidence="2" id="KW-1185">Reference proteome</keyword>
<evidence type="ECO:0000313" key="1">
    <source>
        <dbReference type="EMBL" id="KYQ54808.1"/>
    </source>
</evidence>
<dbReference type="EMBL" id="KQ982565">
    <property type="protein sequence ID" value="KYQ54808.1"/>
    <property type="molecule type" value="Genomic_DNA"/>
</dbReference>
<evidence type="ECO:0000313" key="2">
    <source>
        <dbReference type="Proteomes" id="UP000075809"/>
    </source>
</evidence>
<reference evidence="1 2" key="1">
    <citation type="submission" date="2015-09" db="EMBL/GenBank/DDBJ databases">
        <title>Trachymyrmex zeteki WGS genome.</title>
        <authorList>
            <person name="Nygaard S."/>
            <person name="Hu H."/>
            <person name="Boomsma J."/>
            <person name="Zhang G."/>
        </authorList>
    </citation>
    <scope>NUCLEOTIDE SEQUENCE [LARGE SCALE GENOMIC DNA]</scope>
    <source>
        <strain evidence="1">Tzet28-1</strain>
        <tissue evidence="1">Whole body</tissue>
    </source>
</reference>
<sequence>MDTDTFEFLLEKVTPLIKKQNTHLRESILPNERLSVTLRHLATENVEDMRDICKEEEVKNNENFGKYKRENYGSSNESDRISCYRADLSASAGF</sequence>
<name>A0A151X3L9_9HYME</name>
<organism evidence="1 2">
    <name type="scientific">Mycetomoellerius zeteki</name>
    <dbReference type="NCBI Taxonomy" id="64791"/>
    <lineage>
        <taxon>Eukaryota</taxon>
        <taxon>Metazoa</taxon>
        <taxon>Ecdysozoa</taxon>
        <taxon>Arthropoda</taxon>
        <taxon>Hexapoda</taxon>
        <taxon>Insecta</taxon>
        <taxon>Pterygota</taxon>
        <taxon>Neoptera</taxon>
        <taxon>Endopterygota</taxon>
        <taxon>Hymenoptera</taxon>
        <taxon>Apocrita</taxon>
        <taxon>Aculeata</taxon>
        <taxon>Formicoidea</taxon>
        <taxon>Formicidae</taxon>
        <taxon>Myrmicinae</taxon>
        <taxon>Mycetomoellerius</taxon>
    </lineage>
</organism>
<dbReference type="Proteomes" id="UP000075809">
    <property type="component" value="Unassembled WGS sequence"/>
</dbReference>
<gene>
    <name evidence="1" type="ORF">ALC60_06315</name>
</gene>
<dbReference type="AlphaFoldDB" id="A0A151X3L9"/>